<feature type="transmembrane region" description="Helical" evidence="1">
    <location>
        <begin position="163"/>
        <end position="182"/>
    </location>
</feature>
<gene>
    <name evidence="2" type="ORF">ACH429_08195</name>
</gene>
<protein>
    <submittedName>
        <fullName evidence="2">Uncharacterized protein</fullName>
    </submittedName>
</protein>
<organism evidence="2 3">
    <name type="scientific">Streptomyces pathocidini</name>
    <dbReference type="NCBI Taxonomy" id="1650571"/>
    <lineage>
        <taxon>Bacteria</taxon>
        <taxon>Bacillati</taxon>
        <taxon>Actinomycetota</taxon>
        <taxon>Actinomycetes</taxon>
        <taxon>Kitasatosporales</taxon>
        <taxon>Streptomycetaceae</taxon>
        <taxon>Streptomyces</taxon>
    </lineage>
</organism>
<keyword evidence="1" id="KW-1133">Transmembrane helix</keyword>
<feature type="transmembrane region" description="Helical" evidence="1">
    <location>
        <begin position="61"/>
        <end position="77"/>
    </location>
</feature>
<evidence type="ECO:0000313" key="2">
    <source>
        <dbReference type="EMBL" id="MFI1964103.1"/>
    </source>
</evidence>
<feature type="transmembrane region" description="Helical" evidence="1">
    <location>
        <begin position="113"/>
        <end position="132"/>
    </location>
</feature>
<keyword evidence="1" id="KW-0472">Membrane</keyword>
<keyword evidence="3" id="KW-1185">Reference proteome</keyword>
<dbReference type="EMBL" id="JBIRWE010000002">
    <property type="protein sequence ID" value="MFI1964103.1"/>
    <property type="molecule type" value="Genomic_DNA"/>
</dbReference>
<evidence type="ECO:0000313" key="3">
    <source>
        <dbReference type="Proteomes" id="UP001611548"/>
    </source>
</evidence>
<evidence type="ECO:0000256" key="1">
    <source>
        <dbReference type="SAM" id="Phobius"/>
    </source>
</evidence>
<dbReference type="RefSeq" id="WP_240483670.1">
    <property type="nucleotide sequence ID" value="NZ_JBIRWE010000002.1"/>
</dbReference>
<dbReference type="Proteomes" id="UP001611548">
    <property type="component" value="Unassembled WGS sequence"/>
</dbReference>
<accession>A0ABW7UN82</accession>
<keyword evidence="1" id="KW-0812">Transmembrane</keyword>
<name>A0ABW7UN82_9ACTN</name>
<comment type="caution">
    <text evidence="2">The sequence shown here is derived from an EMBL/GenBank/DDBJ whole genome shotgun (WGS) entry which is preliminary data.</text>
</comment>
<proteinExistence type="predicted"/>
<reference evidence="2 3" key="1">
    <citation type="submission" date="2024-10" db="EMBL/GenBank/DDBJ databases">
        <title>The Natural Products Discovery Center: Release of the First 8490 Sequenced Strains for Exploring Actinobacteria Biosynthetic Diversity.</title>
        <authorList>
            <person name="Kalkreuter E."/>
            <person name="Kautsar S.A."/>
            <person name="Yang D."/>
            <person name="Bader C.D."/>
            <person name="Teijaro C.N."/>
            <person name="Fluegel L."/>
            <person name="Davis C.M."/>
            <person name="Simpson J.R."/>
            <person name="Lauterbach L."/>
            <person name="Steele A.D."/>
            <person name="Gui C."/>
            <person name="Meng S."/>
            <person name="Li G."/>
            <person name="Viehrig K."/>
            <person name="Ye F."/>
            <person name="Su P."/>
            <person name="Kiefer A.F."/>
            <person name="Nichols A."/>
            <person name="Cepeda A.J."/>
            <person name="Yan W."/>
            <person name="Fan B."/>
            <person name="Jiang Y."/>
            <person name="Adhikari A."/>
            <person name="Zheng C.-J."/>
            <person name="Schuster L."/>
            <person name="Cowan T.M."/>
            <person name="Smanski M.J."/>
            <person name="Chevrette M.G."/>
            <person name="De Carvalho L.P.S."/>
            <person name="Shen B."/>
        </authorList>
    </citation>
    <scope>NUCLEOTIDE SEQUENCE [LARGE SCALE GENOMIC DNA]</scope>
    <source>
        <strain evidence="2 3">NPDC020327</strain>
    </source>
</reference>
<sequence length="577" mass="62334">MRRAQSEATRLLSAGAYLDSSFRRRVVGELIGHAERPVPPSLGVDVLSVLAHAVRARAQEVWAALALLAVWIGFFAAEAELTGADGAYFDPEVASQAFSDPSLTGIVSDGSALWPYLYAQLCLGLVLARFVAGKRPAPYSPVEREVPLPAIRHAGAISRARRVIGWLLTVYVRLGFVVYWFAAVVNLPDDPFPLVFPIALGLVVWVYRASVETVLRDELGRDTFRDTPAVTALPLTPRCRTVAAAVEREQHAMGALYDPYQPFIGAGVPYQPWSFALELKRKKELKPGVPAQAGAEEGAAARELTAARIVELVKEPLRQLRAATAANSVDRLRDLEIDEFVYLPAGVGREEGFYHADAIDQHVRDAVDEGGEGRRHFLRVRVGAWDEQVVVTVFVRVHTQGRMLVLEVAPHVLGPVREEFRDVDAVVALDGHGDLAREALKALLAAPTAVFTLGASAARTVAEAVRRSWDAPERRPAGAPLLSVRELGSTDELSLLQEMDVSRYVKTLQDRIASGVRDALEGDGYQTDRFEQHIVNVGDGGVFIKDMSGGYAVGKVTGGAVAMGENSSATATAGGGN</sequence>